<dbReference type="RefSeq" id="WP_139231740.1">
    <property type="nucleotide sequence ID" value="NZ_FOKJ01000005.1"/>
</dbReference>
<dbReference type="EMBL" id="FOKJ01000005">
    <property type="protein sequence ID" value="SFA85251.1"/>
    <property type="molecule type" value="Genomic_DNA"/>
</dbReference>
<feature type="transmembrane region" description="Helical" evidence="1">
    <location>
        <begin position="284"/>
        <end position="306"/>
    </location>
</feature>
<evidence type="ECO:0000259" key="3">
    <source>
        <dbReference type="Pfam" id="PF25853"/>
    </source>
</evidence>
<feature type="transmembrane region" description="Helical" evidence="1">
    <location>
        <begin position="99"/>
        <end position="117"/>
    </location>
</feature>
<protein>
    <recommendedName>
        <fullName evidence="8">4-amino-4-deoxy-L-arabinose transferase</fullName>
    </recommendedName>
</protein>
<proteinExistence type="predicted"/>
<feature type="transmembrane region" description="Helical" evidence="1">
    <location>
        <begin position="153"/>
        <end position="169"/>
    </location>
</feature>
<evidence type="ECO:0000259" key="2">
    <source>
        <dbReference type="Pfam" id="PF19830"/>
    </source>
</evidence>
<evidence type="ECO:0000313" key="5">
    <source>
        <dbReference type="EMBL" id="SFK47861.1"/>
    </source>
</evidence>
<dbReference type="InterPro" id="IPR046278">
    <property type="entry name" value="DUF6311"/>
</dbReference>
<evidence type="ECO:0000313" key="4">
    <source>
        <dbReference type="EMBL" id="SFA85251.1"/>
    </source>
</evidence>
<evidence type="ECO:0000313" key="6">
    <source>
        <dbReference type="Proteomes" id="UP000198861"/>
    </source>
</evidence>
<reference evidence="4 6" key="2">
    <citation type="submission" date="2016-10" db="EMBL/GenBank/DDBJ databases">
        <authorList>
            <person name="Varghese N."/>
            <person name="Submissions S."/>
        </authorList>
    </citation>
    <scope>NUCLEOTIDE SEQUENCE [LARGE SCALE GENOMIC DNA]</scope>
    <source>
        <strain evidence="4 6">DSM 282</strain>
    </source>
</reference>
<evidence type="ECO:0000313" key="7">
    <source>
        <dbReference type="Proteomes" id="UP000199579"/>
    </source>
</evidence>
<sequence>MRNGLFSRQALAPLLLGMVSFFLVIGPNVLDPGNIAWLDSGDRAQHFLGWHFFRSSDWAFPPGLSPEFGIELSNSVVYSDSNPLLALLFKPFSNFLPEVFQYFGLWLLACFILQAWFGWRLLGFISNNGIVRLLGAGFFVFSPPMIFRASVHLSLAGHFLVLAALYLALKPKVDRRGLLWAVLLSVSALVHAYLLAMVAFIWLADLVGRLVIERRPVLEAVLEVIVMAVVLGLVCWSAGYFSVGQGVVSGGYGYFRMNLLSILDANGWSFALKSIPRAESNSEGFNFLGLGGVVLALWSIPVLVSGRINIWPVLRRRVVLLLMLLGLTLFSLSNDVGISNTGFQYPLPELVLRAANIFRASGRMFWPVFYMLVFVLLFVVIRGYGTRPAIVVLAGALVLQVVDTRAGWGDIRTNLMAEPAAEWSTSLDDPFWTDAARQYKKIRWLLPANQSPNWQVLAAFAAKHHMATDAVYLARISPSALKDAQSRALDTLRSGHYEADTLYILDETSLHLAVHSLNAESDLLARVDGLFVVAPGWKRCEFCARGQDEIRPADLQSIVYLGKDLPSTTGAVNGSSRLARAGLNQPGFITYGPYIHLPKGAYEVSIKYTSSAPDAFRIGRYDVYDAGRQHQDAEGVLYGTGGEEKLLTAYFEIGDQPLSPYEFRVFWEGISNLEVHEVRLRGF</sequence>
<dbReference type="Pfam" id="PF25853">
    <property type="entry name" value="DUF6311_C"/>
    <property type="match status" value="1"/>
</dbReference>
<dbReference type="EMBL" id="FOSX01000007">
    <property type="protein sequence ID" value="SFK47861.1"/>
    <property type="molecule type" value="Genomic_DNA"/>
</dbReference>
<keyword evidence="1" id="KW-0812">Transmembrane</keyword>
<feature type="transmembrane region" description="Helical" evidence="1">
    <location>
        <begin position="318"/>
        <end position="338"/>
    </location>
</feature>
<feature type="domain" description="DUF6311" evidence="3">
    <location>
        <begin position="431"/>
        <end position="535"/>
    </location>
</feature>
<feature type="transmembrane region" description="Helical" evidence="1">
    <location>
        <begin position="224"/>
        <end position="243"/>
    </location>
</feature>
<dbReference type="InterPro" id="IPR058671">
    <property type="entry name" value="DUF6311_C"/>
</dbReference>
<keyword evidence="1" id="KW-0472">Membrane</keyword>
<name>A0A1I3ZVX5_9GAMM</name>
<keyword evidence="6" id="KW-1185">Reference proteome</keyword>
<evidence type="ECO:0008006" key="8">
    <source>
        <dbReference type="Google" id="ProtNLM"/>
    </source>
</evidence>
<feature type="transmembrane region" description="Helical" evidence="1">
    <location>
        <begin position="255"/>
        <end position="272"/>
    </location>
</feature>
<evidence type="ECO:0000256" key="1">
    <source>
        <dbReference type="SAM" id="Phobius"/>
    </source>
</evidence>
<feature type="transmembrane region" description="Helical" evidence="1">
    <location>
        <begin position="12"/>
        <end position="30"/>
    </location>
</feature>
<dbReference type="Pfam" id="PF19830">
    <property type="entry name" value="DUF6311"/>
    <property type="match status" value="1"/>
</dbReference>
<keyword evidence="1" id="KW-1133">Transmembrane helix</keyword>
<feature type="domain" description="DUF6311" evidence="2">
    <location>
        <begin position="15"/>
        <end position="405"/>
    </location>
</feature>
<reference evidence="5 7" key="1">
    <citation type="submission" date="2016-10" db="EMBL/GenBank/DDBJ databases">
        <authorList>
            <person name="de Groot N.N."/>
        </authorList>
    </citation>
    <scope>NUCLEOTIDE SEQUENCE [LARGE SCALE GENOMIC DNA]</scope>
    <source>
        <strain evidence="5 7">DSM 381</strain>
    </source>
</reference>
<feature type="transmembrane region" description="Helical" evidence="1">
    <location>
        <begin position="129"/>
        <end position="147"/>
    </location>
</feature>
<feature type="transmembrane region" description="Helical" evidence="1">
    <location>
        <begin position="178"/>
        <end position="204"/>
    </location>
</feature>
<organism evidence="5 7">
    <name type="scientific">Azotobacter beijerinckii</name>
    <dbReference type="NCBI Taxonomy" id="170623"/>
    <lineage>
        <taxon>Bacteria</taxon>
        <taxon>Pseudomonadati</taxon>
        <taxon>Pseudomonadota</taxon>
        <taxon>Gammaproteobacteria</taxon>
        <taxon>Pseudomonadales</taxon>
        <taxon>Pseudomonadaceae</taxon>
        <taxon>Azotobacter</taxon>
    </lineage>
</organism>
<dbReference type="Proteomes" id="UP000198861">
    <property type="component" value="Unassembled WGS sequence"/>
</dbReference>
<gene>
    <name evidence="4" type="ORF">SAMN04244571_00575</name>
    <name evidence="5" type="ORF">SAMN04244574_00759</name>
</gene>
<accession>A0A1I3ZVX5</accession>
<dbReference type="Proteomes" id="UP000199579">
    <property type="component" value="Unassembled WGS sequence"/>
</dbReference>
<feature type="transmembrane region" description="Helical" evidence="1">
    <location>
        <begin position="364"/>
        <end position="381"/>
    </location>
</feature>
<dbReference type="AlphaFoldDB" id="A0A1I3ZVX5"/>